<dbReference type="Proteomes" id="UP000239772">
    <property type="component" value="Unassembled WGS sequence"/>
</dbReference>
<comment type="caution">
    <text evidence="1">The sequence shown here is derived from an EMBL/GenBank/DDBJ whole genome shotgun (WGS) entry which is preliminary data.</text>
</comment>
<accession>A0A2T1HWM4</accession>
<dbReference type="EMBL" id="PVZS01000005">
    <property type="protein sequence ID" value="PSC05909.1"/>
    <property type="molecule type" value="Genomic_DNA"/>
</dbReference>
<name>A0A2T1HWM4_9HYPH</name>
<reference evidence="2" key="1">
    <citation type="submission" date="2018-03" db="EMBL/GenBank/DDBJ databases">
        <authorList>
            <person name="Sun L."/>
            <person name="Liu H."/>
            <person name="Chen W."/>
            <person name="Huang K."/>
            <person name="Liu W."/>
            <person name="Gao X."/>
        </authorList>
    </citation>
    <scope>NUCLEOTIDE SEQUENCE [LARGE SCALE GENOMIC DNA]</scope>
    <source>
        <strain evidence="2">SH9</strain>
    </source>
</reference>
<organism evidence="1 2">
    <name type="scientific">Alsobacter soli</name>
    <dbReference type="NCBI Taxonomy" id="2109933"/>
    <lineage>
        <taxon>Bacteria</taxon>
        <taxon>Pseudomonadati</taxon>
        <taxon>Pseudomonadota</taxon>
        <taxon>Alphaproteobacteria</taxon>
        <taxon>Hyphomicrobiales</taxon>
        <taxon>Alsobacteraceae</taxon>
        <taxon>Alsobacter</taxon>
    </lineage>
</organism>
<gene>
    <name evidence="1" type="ORF">SLNSH_05880</name>
</gene>
<keyword evidence="2" id="KW-1185">Reference proteome</keyword>
<protein>
    <submittedName>
        <fullName evidence="1">Uncharacterized protein</fullName>
    </submittedName>
</protein>
<sequence length="96" mass="10417">MRWRTTVEPRTHENKAIVTVTMALEASMTVLSATALENDPEGMTLLRAVLASSAGYESRRSAAARRSFVVTEPGPARVGAASLRRRSLPMPALRHA</sequence>
<proteinExistence type="predicted"/>
<dbReference type="AlphaFoldDB" id="A0A2T1HWM4"/>
<evidence type="ECO:0000313" key="1">
    <source>
        <dbReference type="EMBL" id="PSC05909.1"/>
    </source>
</evidence>
<evidence type="ECO:0000313" key="2">
    <source>
        <dbReference type="Proteomes" id="UP000239772"/>
    </source>
</evidence>